<name>A0A256G7U5_9HYPH</name>
<comment type="caution">
    <text evidence="1">The sequence shown here is derived from an EMBL/GenBank/DDBJ whole genome shotgun (WGS) entry which is preliminary data.</text>
</comment>
<evidence type="ECO:0000313" key="2">
    <source>
        <dbReference type="Proteomes" id="UP000216188"/>
    </source>
</evidence>
<dbReference type="AlphaFoldDB" id="A0A256G7U5"/>
<gene>
    <name evidence="1" type="ORF">CEV34_3918</name>
</gene>
<evidence type="ECO:0000313" key="1">
    <source>
        <dbReference type="EMBL" id="OYR23173.1"/>
    </source>
</evidence>
<reference evidence="1 2" key="1">
    <citation type="submission" date="2017-07" db="EMBL/GenBank/DDBJ databases">
        <title>Phylogenetic study on the rhizospheric bacterium Ochrobactrum sp. A44.</title>
        <authorList>
            <person name="Krzyzanowska D.M."/>
            <person name="Ossowicki A."/>
            <person name="Rajewska M."/>
            <person name="Maciag T."/>
            <person name="Kaczynski Z."/>
            <person name="Czerwicka M."/>
            <person name="Jafra S."/>
        </authorList>
    </citation>
    <scope>NUCLEOTIDE SEQUENCE [LARGE SCALE GENOMIC DNA]</scope>
    <source>
        <strain evidence="1 2">CCUG 30717</strain>
    </source>
</reference>
<protein>
    <submittedName>
        <fullName evidence="1">Uncharacterized protein</fullName>
    </submittedName>
</protein>
<dbReference type="EMBL" id="NNRM01000041">
    <property type="protein sequence ID" value="OYR23173.1"/>
    <property type="molecule type" value="Genomic_DNA"/>
</dbReference>
<keyword evidence="2" id="KW-1185">Reference proteome</keyword>
<organism evidence="1 2">
    <name type="scientific">Brucella pseudogrignonensis</name>
    <dbReference type="NCBI Taxonomy" id="419475"/>
    <lineage>
        <taxon>Bacteria</taxon>
        <taxon>Pseudomonadati</taxon>
        <taxon>Pseudomonadota</taxon>
        <taxon>Alphaproteobacteria</taxon>
        <taxon>Hyphomicrobiales</taxon>
        <taxon>Brucellaceae</taxon>
        <taxon>Brucella/Ochrobactrum group</taxon>
        <taxon>Brucella</taxon>
    </lineage>
</organism>
<sequence>MFAAMSATKLLKYAGTIPLITQRPRNDKGPRSECCAGLSKMML</sequence>
<dbReference type="Proteomes" id="UP000216188">
    <property type="component" value="Unassembled WGS sequence"/>
</dbReference>
<proteinExistence type="predicted"/>
<accession>A0A256G7U5</accession>